<dbReference type="PANTHER" id="PTHR43698:SF1">
    <property type="entry name" value="BLL4564 PROTEIN"/>
    <property type="match status" value="1"/>
</dbReference>
<keyword evidence="1" id="KW-0732">Signal</keyword>
<dbReference type="SUPFAM" id="SSF51182">
    <property type="entry name" value="RmlC-like cupins"/>
    <property type="match status" value="1"/>
</dbReference>
<evidence type="ECO:0000313" key="3">
    <source>
        <dbReference type="EMBL" id="QQP86668.1"/>
    </source>
</evidence>
<feature type="domain" description="Cupin type-2" evidence="2">
    <location>
        <begin position="72"/>
        <end position="140"/>
    </location>
</feature>
<organism evidence="3 4">
    <name type="scientific">Entomomonas asaccharolytica</name>
    <dbReference type="NCBI Taxonomy" id="2785331"/>
    <lineage>
        <taxon>Bacteria</taxon>
        <taxon>Pseudomonadati</taxon>
        <taxon>Pseudomonadota</taxon>
        <taxon>Gammaproteobacteria</taxon>
        <taxon>Pseudomonadales</taxon>
        <taxon>Pseudomonadaceae</taxon>
        <taxon>Entomomonas</taxon>
    </lineage>
</organism>
<dbReference type="InterPro" id="IPR047263">
    <property type="entry name" value="HNL-like_cupin"/>
</dbReference>
<feature type="chain" id="PRO_5037194814" evidence="1">
    <location>
        <begin position="22"/>
        <end position="162"/>
    </location>
</feature>
<dbReference type="RefSeq" id="WP_201094957.1">
    <property type="nucleotide sequence ID" value="NZ_CP067393.1"/>
</dbReference>
<keyword evidence="4" id="KW-1185">Reference proteome</keyword>
<accession>A0A974NHD6</accession>
<evidence type="ECO:0000313" key="4">
    <source>
        <dbReference type="Proteomes" id="UP000595278"/>
    </source>
</evidence>
<dbReference type="InterPro" id="IPR014710">
    <property type="entry name" value="RmlC-like_jellyroll"/>
</dbReference>
<dbReference type="KEGG" id="eaz:JHT90_05360"/>
<sequence length="162" mass="18252">MKRWLALVTATTLLIPINSYADLPDNNTSEHKQIIAKQGIQPSLKGSEQYFTGDVHINPLFNLDNPSRSVAYVTFEANARSAWHTHPKGQLLVVTEGAGLTQQWDGTVYEIKQGDVIWCPPNIKHWHGATPNSSMTHLSIVEDINGTNVQWMEKVTDEQYRQ</sequence>
<proteinExistence type="predicted"/>
<reference evidence="3 4" key="1">
    <citation type="submission" date="2021-01" db="EMBL/GenBank/DDBJ databases">
        <title>Entomomonas sp. F2A isolated from a house cricket (Acheta domesticus).</title>
        <authorList>
            <person name="Spergser J."/>
            <person name="Busse H.-J."/>
        </authorList>
    </citation>
    <scope>NUCLEOTIDE SEQUENCE [LARGE SCALE GENOMIC DNA]</scope>
    <source>
        <strain evidence="3 4">F2A</strain>
    </source>
</reference>
<dbReference type="InterPro" id="IPR013096">
    <property type="entry name" value="Cupin_2"/>
</dbReference>
<dbReference type="Gene3D" id="2.60.120.10">
    <property type="entry name" value="Jelly Rolls"/>
    <property type="match status" value="1"/>
</dbReference>
<evidence type="ECO:0000256" key="1">
    <source>
        <dbReference type="SAM" id="SignalP"/>
    </source>
</evidence>
<dbReference type="PANTHER" id="PTHR43698">
    <property type="entry name" value="RIBD C-TERMINAL DOMAIN CONTAINING PROTEIN"/>
    <property type="match status" value="1"/>
</dbReference>
<dbReference type="EMBL" id="CP067393">
    <property type="protein sequence ID" value="QQP86668.1"/>
    <property type="molecule type" value="Genomic_DNA"/>
</dbReference>
<feature type="signal peptide" evidence="1">
    <location>
        <begin position="1"/>
        <end position="21"/>
    </location>
</feature>
<dbReference type="AlphaFoldDB" id="A0A974NHD6"/>
<name>A0A974NHD6_9GAMM</name>
<dbReference type="CDD" id="cd02233">
    <property type="entry name" value="cupin_HNL-like"/>
    <property type="match status" value="1"/>
</dbReference>
<protein>
    <submittedName>
        <fullName evidence="3">Cupin domain-containing protein</fullName>
    </submittedName>
</protein>
<evidence type="ECO:0000259" key="2">
    <source>
        <dbReference type="Pfam" id="PF07883"/>
    </source>
</evidence>
<dbReference type="Pfam" id="PF07883">
    <property type="entry name" value="Cupin_2"/>
    <property type="match status" value="1"/>
</dbReference>
<dbReference type="InterPro" id="IPR011051">
    <property type="entry name" value="RmlC_Cupin_sf"/>
</dbReference>
<dbReference type="Proteomes" id="UP000595278">
    <property type="component" value="Chromosome"/>
</dbReference>
<gene>
    <name evidence="3" type="ORF">JHT90_05360</name>
</gene>